<keyword evidence="8 19" id="KW-1133">Transmembrane helix</keyword>
<dbReference type="GeneID" id="116949698"/>
<dbReference type="GO" id="GO:0004016">
    <property type="term" value="F:adenylate cyclase activity"/>
    <property type="evidence" value="ECO:0007669"/>
    <property type="project" value="TreeGrafter"/>
</dbReference>
<dbReference type="InterPro" id="IPR001170">
    <property type="entry name" value="ANPR/GUC"/>
</dbReference>
<gene>
    <name evidence="24" type="primary">LOC116949698</name>
</gene>
<dbReference type="GO" id="GO:0005886">
    <property type="term" value="C:plasma membrane"/>
    <property type="evidence" value="ECO:0007669"/>
    <property type="project" value="UniProtKB-SubCell"/>
</dbReference>
<dbReference type="KEGG" id="pmrn:116949698"/>
<dbReference type="RefSeq" id="XP_032823190.1">
    <property type="nucleotide sequence ID" value="XM_032967299.1"/>
</dbReference>
<keyword evidence="12" id="KW-0325">Glycoprotein</keyword>
<dbReference type="InterPro" id="IPR001245">
    <property type="entry name" value="Ser-Thr/Tyr_kinase_cat_dom"/>
</dbReference>
<evidence type="ECO:0000256" key="13">
    <source>
        <dbReference type="ARBA" id="ARBA00023239"/>
    </source>
</evidence>
<dbReference type="InterPro" id="IPR001054">
    <property type="entry name" value="A/G_cyclase"/>
</dbReference>
<comment type="similarity">
    <text evidence="16">Belongs to the adenylyl cyclase class-4/guanylyl cyclase family.</text>
</comment>
<keyword evidence="3" id="KW-1003">Cell membrane</keyword>
<dbReference type="GO" id="GO:0035556">
    <property type="term" value="P:intracellular signal transduction"/>
    <property type="evidence" value="ECO:0007669"/>
    <property type="project" value="InterPro"/>
</dbReference>
<evidence type="ECO:0000256" key="6">
    <source>
        <dbReference type="ARBA" id="ARBA00022741"/>
    </source>
</evidence>
<dbReference type="Proteomes" id="UP001318040">
    <property type="component" value="Chromosome 37"/>
</dbReference>
<keyword evidence="9" id="KW-0342">GTP-binding</keyword>
<comment type="catalytic activity">
    <reaction evidence="15">
        <text>GTP = 3',5'-cyclic GMP + diphosphate</text>
        <dbReference type="Rhea" id="RHEA:13665"/>
        <dbReference type="ChEBI" id="CHEBI:33019"/>
        <dbReference type="ChEBI" id="CHEBI:37565"/>
        <dbReference type="ChEBI" id="CHEBI:57746"/>
        <dbReference type="EC" id="4.6.1.2"/>
    </reaction>
    <physiologicalReaction direction="left-to-right" evidence="15">
        <dbReference type="Rhea" id="RHEA:13666"/>
    </physiologicalReaction>
</comment>
<dbReference type="SUPFAM" id="SSF55073">
    <property type="entry name" value="Nucleotide cyclase"/>
    <property type="match status" value="1"/>
</dbReference>
<protein>
    <recommendedName>
        <fullName evidence="17">Guanylate cyclase</fullName>
        <ecNumber evidence="17">4.6.1.2</ecNumber>
    </recommendedName>
</protein>
<dbReference type="SMART" id="SM00044">
    <property type="entry name" value="CYCc"/>
    <property type="match status" value="1"/>
</dbReference>
<sequence>MALRSVPWLPPPPPPLLLLVLLVVVVPCLAAEGGEATVEYLVNVILIQNDHLPWSLDKVAPFIALGIEHANRRLRSAGLNAHISATYDSFISFSENPQKVCIDTDCEAKEKLHAITENNLLGCAVIGPTCQYAAYALLRVIKRYERMVVSAGSFGLSTTFVPELTRTLLSAVKVSTFFVDFWRLVQPHRKPVAWSTAYVLSGNSYNYDVCLWYIQALLENIKVASRNKMFNSTKTELDNQLIEVPTLDKLSNALMMRESNVVIFCGDAPHIYNVTSSLEKSVKNIFQELVFVALDLFGGGHVAAEQNYTIRGTVLMVTLPTLNVTLPVAEQHINASNAKIPHVNKFAEAYYETMLIYGDFLKKSLQDGTFTCSSTDATAMRGKNYIGKDRMVHIDENGDSEGELEVLYLHNNKFHVVWQYDTWKNTFREVSNLSFTLPTDIPEREENHATIIALFAISVIFIVLILGFLLLWRKYSVERQLRTQRWVIPWVKLGDLPEDENNSTHEVHQRKLSVYFVPDGSFESDAITKKKYDNKVVMLKPLSVYDREFTNTQKRELCLLISMACDNLNKFYGTTVGGIGVTYAVTDYCSRGSLWDILQDEVTYPEDTLMDWEFKVSIMHDIAKGMVYLQNKIGAHGRLKSINCVVDSRMVVKVTDFGLISEREDRDRSLKSTPRPENAVKEKIISYAQMLKARTRGQNKLFNRFIARRSNPCDEIRPTRPSSKLWMAPEHLRAGGVSPKGDVYSFGIILQELLYRRGVFYIRDGSYSESEITERLMCTEDTERFRPTLEESVIVDKTGGSEMFQMISDCWDENPERRPDFKRLEGILKRISNKIHQGHGGTYVDSLIWRLEQYSKNLERLVEERTHLYKRERDRADELNYQLLPKSAVMALKAQGFVEPELFDAVTIYFSDIVGFTTICKHSEPMEVVCLLNDLYKAFDAIVDSYDVYKVETIGDAYMVVSGLPRRNGAHHAAHIADMALDILGFVGTFQVDHFPGLPLWVRIGIHSGGCAAGVVGNKMPRYCLFGDTVNTASRIESTGLPWRIHTSTSTVKILTEIESGHVFEERGRTELKGRGTEVTYWLIGKEDLTKTLPVPPEIDIGHGMKGEFEEMIKDLKRRRRRNPRAPNRRPRTDALVKVEHPLEYLQILIPPPDHEDTLL</sequence>
<evidence type="ECO:0000313" key="24">
    <source>
        <dbReference type="RefSeq" id="XP_032823190.1"/>
    </source>
</evidence>
<evidence type="ECO:0000256" key="20">
    <source>
        <dbReference type="SAM" id="SignalP"/>
    </source>
</evidence>
<dbReference type="PANTHER" id="PTHR11920">
    <property type="entry name" value="GUANYLYL CYCLASE"/>
    <property type="match status" value="1"/>
</dbReference>
<dbReference type="Pfam" id="PF07714">
    <property type="entry name" value="PK_Tyr_Ser-Thr"/>
    <property type="match status" value="2"/>
</dbReference>
<dbReference type="GO" id="GO:0004383">
    <property type="term" value="F:guanylate cyclase activity"/>
    <property type="evidence" value="ECO:0007669"/>
    <property type="project" value="UniProtKB-EC"/>
</dbReference>
<dbReference type="GO" id="GO:0005525">
    <property type="term" value="F:GTP binding"/>
    <property type="evidence" value="ECO:0007669"/>
    <property type="project" value="UniProtKB-KW"/>
</dbReference>
<dbReference type="InterPro" id="IPR011009">
    <property type="entry name" value="Kinase-like_dom_sf"/>
</dbReference>
<dbReference type="GO" id="GO:0005789">
    <property type="term" value="C:endoplasmic reticulum membrane"/>
    <property type="evidence" value="ECO:0007669"/>
    <property type="project" value="UniProtKB-SubCell"/>
</dbReference>
<evidence type="ECO:0000256" key="1">
    <source>
        <dbReference type="ARBA" id="ARBA00004115"/>
    </source>
</evidence>
<evidence type="ECO:0000256" key="12">
    <source>
        <dbReference type="ARBA" id="ARBA00023180"/>
    </source>
</evidence>
<dbReference type="GO" id="GO:0004672">
    <property type="term" value="F:protein kinase activity"/>
    <property type="evidence" value="ECO:0007669"/>
    <property type="project" value="InterPro"/>
</dbReference>
<keyword evidence="18" id="KW-0175">Coiled coil</keyword>
<organism evidence="23 24">
    <name type="scientific">Petromyzon marinus</name>
    <name type="common">Sea lamprey</name>
    <dbReference type="NCBI Taxonomy" id="7757"/>
    <lineage>
        <taxon>Eukaryota</taxon>
        <taxon>Metazoa</taxon>
        <taxon>Chordata</taxon>
        <taxon>Craniata</taxon>
        <taxon>Vertebrata</taxon>
        <taxon>Cyclostomata</taxon>
        <taxon>Hyperoartia</taxon>
        <taxon>Petromyzontiformes</taxon>
        <taxon>Petromyzontidae</taxon>
        <taxon>Petromyzon</taxon>
    </lineage>
</organism>
<evidence type="ECO:0000259" key="21">
    <source>
        <dbReference type="PROSITE" id="PS50011"/>
    </source>
</evidence>
<keyword evidence="14 17" id="KW-0141">cGMP biosynthesis</keyword>
<dbReference type="InterPro" id="IPR028082">
    <property type="entry name" value="Peripla_BP_I"/>
</dbReference>
<dbReference type="Gene3D" id="6.10.250.780">
    <property type="match status" value="1"/>
</dbReference>
<dbReference type="CDD" id="cd07302">
    <property type="entry name" value="CHD"/>
    <property type="match status" value="1"/>
</dbReference>
<dbReference type="GO" id="GO:0005524">
    <property type="term" value="F:ATP binding"/>
    <property type="evidence" value="ECO:0007669"/>
    <property type="project" value="InterPro"/>
</dbReference>
<evidence type="ECO:0000256" key="5">
    <source>
        <dbReference type="ARBA" id="ARBA00022729"/>
    </source>
</evidence>
<feature type="signal peptide" evidence="20">
    <location>
        <begin position="1"/>
        <end position="30"/>
    </location>
</feature>
<dbReference type="GO" id="GO:0007168">
    <property type="term" value="P:receptor guanylyl cyclase signaling pathway"/>
    <property type="evidence" value="ECO:0007669"/>
    <property type="project" value="TreeGrafter"/>
</dbReference>
<dbReference type="Pfam" id="PF00211">
    <property type="entry name" value="Guanylate_cyc"/>
    <property type="match status" value="1"/>
</dbReference>
<evidence type="ECO:0000256" key="10">
    <source>
        <dbReference type="ARBA" id="ARBA00023136"/>
    </source>
</evidence>
<keyword evidence="5 20" id="KW-0732">Signal</keyword>
<evidence type="ECO:0000256" key="3">
    <source>
        <dbReference type="ARBA" id="ARBA00022475"/>
    </source>
</evidence>
<dbReference type="PANTHER" id="PTHR11920:SF347">
    <property type="entry name" value="GUANYLYL CYCLASE C"/>
    <property type="match status" value="1"/>
</dbReference>
<dbReference type="PRINTS" id="PR00255">
    <property type="entry name" value="NATPEPTIDER"/>
</dbReference>
<evidence type="ECO:0000256" key="15">
    <source>
        <dbReference type="ARBA" id="ARBA00036920"/>
    </source>
</evidence>
<evidence type="ECO:0000256" key="14">
    <source>
        <dbReference type="ARBA" id="ARBA00023293"/>
    </source>
</evidence>
<dbReference type="InterPro" id="IPR050401">
    <property type="entry name" value="Cyclic_nucleotide_synthase"/>
</dbReference>
<evidence type="ECO:0000256" key="4">
    <source>
        <dbReference type="ARBA" id="ARBA00022692"/>
    </source>
</evidence>
<feature type="transmembrane region" description="Helical" evidence="19">
    <location>
        <begin position="451"/>
        <end position="472"/>
    </location>
</feature>
<dbReference type="PROSITE" id="PS50011">
    <property type="entry name" value="PROTEIN_KINASE_DOM"/>
    <property type="match status" value="1"/>
</dbReference>
<keyword evidence="13 16" id="KW-0456">Lyase</keyword>
<dbReference type="Gene3D" id="3.40.50.2300">
    <property type="match status" value="1"/>
</dbReference>
<evidence type="ECO:0000256" key="8">
    <source>
        <dbReference type="ARBA" id="ARBA00022989"/>
    </source>
</evidence>
<name>A0AAJ7X6M7_PETMA</name>
<keyword evidence="7" id="KW-0256">Endoplasmic reticulum</keyword>
<comment type="subcellular location">
    <subcellularLocation>
        <location evidence="2">Cell membrane</location>
        <topology evidence="2">Single-pass type I membrane protein</topology>
    </subcellularLocation>
    <subcellularLocation>
        <location evidence="1">Endoplasmic reticulum membrane</location>
        <topology evidence="1">Single-pass type I membrane protein</topology>
    </subcellularLocation>
</comment>
<evidence type="ECO:0000256" key="9">
    <source>
        <dbReference type="ARBA" id="ARBA00023134"/>
    </source>
</evidence>
<evidence type="ECO:0000256" key="11">
    <source>
        <dbReference type="ARBA" id="ARBA00023170"/>
    </source>
</evidence>
<evidence type="ECO:0000256" key="18">
    <source>
        <dbReference type="SAM" id="Coils"/>
    </source>
</evidence>
<evidence type="ECO:0000256" key="19">
    <source>
        <dbReference type="SAM" id="Phobius"/>
    </source>
</evidence>
<keyword evidence="6" id="KW-0547">Nucleotide-binding</keyword>
<evidence type="ECO:0000313" key="23">
    <source>
        <dbReference type="Proteomes" id="UP001318040"/>
    </source>
</evidence>
<accession>A0AAJ7X6M7</accession>
<keyword evidence="23" id="KW-1185">Reference proteome</keyword>
<feature type="domain" description="Protein kinase" evidence="21">
    <location>
        <begin position="511"/>
        <end position="828"/>
    </location>
</feature>
<dbReference type="Gene3D" id="3.30.70.1230">
    <property type="entry name" value="Nucleotide cyclase"/>
    <property type="match status" value="1"/>
</dbReference>
<evidence type="ECO:0000256" key="16">
    <source>
        <dbReference type="RuleBase" id="RU000405"/>
    </source>
</evidence>
<dbReference type="InterPro" id="IPR029787">
    <property type="entry name" value="Nucleotide_cyclase"/>
</dbReference>
<dbReference type="PROSITE" id="PS00452">
    <property type="entry name" value="GUANYLATE_CYCLASE_1"/>
    <property type="match status" value="1"/>
</dbReference>
<evidence type="ECO:0000259" key="22">
    <source>
        <dbReference type="PROSITE" id="PS50125"/>
    </source>
</evidence>
<dbReference type="SUPFAM" id="SSF56112">
    <property type="entry name" value="Protein kinase-like (PK-like)"/>
    <property type="match status" value="1"/>
</dbReference>
<dbReference type="EC" id="4.6.1.2" evidence="17"/>
<dbReference type="InterPro" id="IPR000719">
    <property type="entry name" value="Prot_kinase_dom"/>
</dbReference>
<keyword evidence="4 19" id="KW-0812">Transmembrane</keyword>
<keyword evidence="10 19" id="KW-0472">Membrane</keyword>
<evidence type="ECO:0000256" key="17">
    <source>
        <dbReference type="RuleBase" id="RU003431"/>
    </source>
</evidence>
<evidence type="ECO:0000256" key="7">
    <source>
        <dbReference type="ARBA" id="ARBA00022824"/>
    </source>
</evidence>
<feature type="coiled-coil region" evidence="18">
    <location>
        <begin position="844"/>
        <end position="871"/>
    </location>
</feature>
<evidence type="ECO:0000256" key="2">
    <source>
        <dbReference type="ARBA" id="ARBA00004251"/>
    </source>
</evidence>
<proteinExistence type="inferred from homology"/>
<dbReference type="PROSITE" id="PS50125">
    <property type="entry name" value="GUANYLATE_CYCLASE_2"/>
    <property type="match status" value="1"/>
</dbReference>
<reference evidence="24" key="1">
    <citation type="submission" date="2025-08" db="UniProtKB">
        <authorList>
            <consortium name="RefSeq"/>
        </authorList>
    </citation>
    <scope>IDENTIFICATION</scope>
    <source>
        <tissue evidence="24">Sperm</tissue>
    </source>
</reference>
<keyword evidence="11" id="KW-0675">Receptor</keyword>
<feature type="chain" id="PRO_5042527280" description="Guanylate cyclase" evidence="20">
    <location>
        <begin position="31"/>
        <end position="1160"/>
    </location>
</feature>
<dbReference type="InterPro" id="IPR018297">
    <property type="entry name" value="A/G_cyclase_CS"/>
</dbReference>
<dbReference type="GO" id="GO:0001653">
    <property type="term" value="F:peptide receptor activity"/>
    <property type="evidence" value="ECO:0007669"/>
    <property type="project" value="TreeGrafter"/>
</dbReference>
<dbReference type="FunFam" id="3.30.70.1230:FF:000013">
    <property type="entry name" value="Guanylate cyclase"/>
    <property type="match status" value="1"/>
</dbReference>
<dbReference type="Gene3D" id="1.10.510.10">
    <property type="entry name" value="Transferase(Phosphotransferase) domain 1"/>
    <property type="match status" value="2"/>
</dbReference>
<dbReference type="AlphaFoldDB" id="A0AAJ7X6M7"/>
<dbReference type="SUPFAM" id="SSF53822">
    <property type="entry name" value="Periplasmic binding protein-like I"/>
    <property type="match status" value="1"/>
</dbReference>
<feature type="domain" description="Guanylate cyclase" evidence="22">
    <location>
        <begin position="907"/>
        <end position="1037"/>
    </location>
</feature>